<feature type="transmembrane region" description="Helical" evidence="6">
    <location>
        <begin position="234"/>
        <end position="259"/>
    </location>
</feature>
<evidence type="ECO:0000256" key="3">
    <source>
        <dbReference type="ARBA" id="ARBA00022692"/>
    </source>
</evidence>
<organism evidence="7 8">
    <name type="scientific">Candidatus Allocopromorpha excrementigallinarum</name>
    <dbReference type="NCBI Taxonomy" id="2840742"/>
    <lineage>
        <taxon>Bacteria</taxon>
        <taxon>Bacillati</taxon>
        <taxon>Bacillota</taxon>
        <taxon>Clostridia</taxon>
        <taxon>Eubacteriales</taxon>
        <taxon>Eubacteriaceae</taxon>
        <taxon>Eubacteriaceae incertae sedis</taxon>
        <taxon>Candidatus Allocopromorpha</taxon>
    </lineage>
</organism>
<accession>A0A9D1I2D7</accession>
<evidence type="ECO:0000256" key="2">
    <source>
        <dbReference type="ARBA" id="ARBA00008974"/>
    </source>
</evidence>
<dbReference type="GO" id="GO:0015209">
    <property type="term" value="F:cytosine transmembrane transporter activity"/>
    <property type="evidence" value="ECO:0007669"/>
    <property type="project" value="InterPro"/>
</dbReference>
<comment type="subcellular location">
    <subcellularLocation>
        <location evidence="1">Membrane</location>
        <topology evidence="1">Multi-pass membrane protein</topology>
    </subcellularLocation>
</comment>
<dbReference type="PANTHER" id="PTHR30569:SF0">
    <property type="entry name" value="CYTOSINE PERMEASE"/>
    <property type="match status" value="1"/>
</dbReference>
<name>A0A9D1I2D7_9FIRM</name>
<feature type="transmembrane region" description="Helical" evidence="6">
    <location>
        <begin position="265"/>
        <end position="287"/>
    </location>
</feature>
<evidence type="ECO:0000313" key="8">
    <source>
        <dbReference type="Proteomes" id="UP000824090"/>
    </source>
</evidence>
<sequence length="442" mass="46461">MGENKNNTGQDKGISQIQAHEKRGWPGIAFIWIGTMICIPMLMVGGIFAETLTVPSILGVTVAGFAVCCLLMVLGGIVGSDLGLNSSMTSTRAFGMTGANFTMALVVFIAEAGWFAVQTATCAVAFNTLLEMSGVTFPFWASCTLWGAVMCITAVYGVRWMTILNYVAVPLLLILCVYGAVHSINEAGWSAISDTVTSNTMAIPAAISTVIGLFALGATCNSDYTRYCKSRGDVVKATVLGVLPAATIMIMVGAIMALGTGNYDVTAMFAGLGLPVVSMLVLVLATWTTNTGNAYMSGLAACKMFSVKDRYRPAVTMVVGVLGIIMAVMGLADVLNTYISIIGAVVPPIMGIIIADYWVICRGKAENWKPVRGINWIGIIAWICGGGFALIETLGILTVFSPALDGVVIAFAAYVVFYRLLGNTALAGKGEMTIEEATASAR</sequence>
<keyword evidence="5 6" id="KW-0472">Membrane</keyword>
<dbReference type="EMBL" id="DVMP01000163">
    <property type="protein sequence ID" value="HIU26687.1"/>
    <property type="molecule type" value="Genomic_DNA"/>
</dbReference>
<feature type="transmembrane region" description="Helical" evidence="6">
    <location>
        <begin position="28"/>
        <end position="49"/>
    </location>
</feature>
<comment type="similarity">
    <text evidence="2">Belongs to the purine-cytosine permease (2.A.39) family.</text>
</comment>
<dbReference type="Proteomes" id="UP000824090">
    <property type="component" value="Unassembled WGS sequence"/>
</dbReference>
<proteinExistence type="inferred from homology"/>
<evidence type="ECO:0000313" key="7">
    <source>
        <dbReference type="EMBL" id="HIU26687.1"/>
    </source>
</evidence>
<dbReference type="InterPro" id="IPR030191">
    <property type="entry name" value="CodB"/>
</dbReference>
<dbReference type="InterPro" id="IPR001248">
    <property type="entry name" value="Pur-cyt_permease"/>
</dbReference>
<feature type="transmembrane region" description="Helical" evidence="6">
    <location>
        <begin position="99"/>
        <end position="117"/>
    </location>
</feature>
<keyword evidence="4 6" id="KW-1133">Transmembrane helix</keyword>
<dbReference type="GO" id="GO:0005886">
    <property type="term" value="C:plasma membrane"/>
    <property type="evidence" value="ECO:0007669"/>
    <property type="project" value="TreeGrafter"/>
</dbReference>
<feature type="transmembrane region" description="Helical" evidence="6">
    <location>
        <begin position="313"/>
        <end position="332"/>
    </location>
</feature>
<evidence type="ECO:0000256" key="5">
    <source>
        <dbReference type="ARBA" id="ARBA00023136"/>
    </source>
</evidence>
<evidence type="ECO:0000256" key="4">
    <source>
        <dbReference type="ARBA" id="ARBA00022989"/>
    </source>
</evidence>
<reference evidence="7" key="1">
    <citation type="submission" date="2020-10" db="EMBL/GenBank/DDBJ databases">
        <authorList>
            <person name="Gilroy R."/>
        </authorList>
    </citation>
    <scope>NUCLEOTIDE SEQUENCE</scope>
    <source>
        <strain evidence="7">ChiHcec3-6078</strain>
    </source>
</reference>
<feature type="transmembrane region" description="Helical" evidence="6">
    <location>
        <begin position="55"/>
        <end position="78"/>
    </location>
</feature>
<dbReference type="AlphaFoldDB" id="A0A9D1I2D7"/>
<dbReference type="PANTHER" id="PTHR30569">
    <property type="entry name" value="CYTOSINE TRANSPORTER CODB"/>
    <property type="match status" value="1"/>
</dbReference>
<dbReference type="Pfam" id="PF02133">
    <property type="entry name" value="Transp_cyt_pur"/>
    <property type="match status" value="1"/>
</dbReference>
<gene>
    <name evidence="7" type="ORF">IAC50_09365</name>
</gene>
<reference evidence="7" key="2">
    <citation type="journal article" date="2021" name="PeerJ">
        <title>Extensive microbial diversity within the chicken gut microbiome revealed by metagenomics and culture.</title>
        <authorList>
            <person name="Gilroy R."/>
            <person name="Ravi A."/>
            <person name="Getino M."/>
            <person name="Pursley I."/>
            <person name="Horton D.L."/>
            <person name="Alikhan N.F."/>
            <person name="Baker D."/>
            <person name="Gharbi K."/>
            <person name="Hall N."/>
            <person name="Watson M."/>
            <person name="Adriaenssens E.M."/>
            <person name="Foster-Nyarko E."/>
            <person name="Jarju S."/>
            <person name="Secka A."/>
            <person name="Antonio M."/>
            <person name="Oren A."/>
            <person name="Chaudhuri R.R."/>
            <person name="La Ragione R."/>
            <person name="Hildebrand F."/>
            <person name="Pallen M.J."/>
        </authorList>
    </citation>
    <scope>NUCLEOTIDE SEQUENCE</scope>
    <source>
        <strain evidence="7">ChiHcec3-6078</strain>
    </source>
</reference>
<feature type="transmembrane region" description="Helical" evidence="6">
    <location>
        <begin position="403"/>
        <end position="421"/>
    </location>
</feature>
<protein>
    <submittedName>
        <fullName evidence="7">Cytosine permease</fullName>
    </submittedName>
</protein>
<feature type="transmembrane region" description="Helical" evidence="6">
    <location>
        <begin position="373"/>
        <end position="391"/>
    </location>
</feature>
<feature type="transmembrane region" description="Helical" evidence="6">
    <location>
        <begin position="137"/>
        <end position="156"/>
    </location>
</feature>
<comment type="caution">
    <text evidence="7">The sequence shown here is derived from an EMBL/GenBank/DDBJ whole genome shotgun (WGS) entry which is preliminary data.</text>
</comment>
<feature type="transmembrane region" description="Helical" evidence="6">
    <location>
        <begin position="163"/>
        <end position="181"/>
    </location>
</feature>
<keyword evidence="3 6" id="KW-0812">Transmembrane</keyword>
<dbReference type="Gene3D" id="1.10.4160.10">
    <property type="entry name" value="Hydantoin permease"/>
    <property type="match status" value="1"/>
</dbReference>
<evidence type="ECO:0000256" key="1">
    <source>
        <dbReference type="ARBA" id="ARBA00004141"/>
    </source>
</evidence>
<dbReference type="CDD" id="cd11484">
    <property type="entry name" value="SLC-NCS1sbd_CobB-like"/>
    <property type="match status" value="1"/>
</dbReference>
<evidence type="ECO:0000256" key="6">
    <source>
        <dbReference type="SAM" id="Phobius"/>
    </source>
</evidence>
<feature type="transmembrane region" description="Helical" evidence="6">
    <location>
        <begin position="201"/>
        <end position="222"/>
    </location>
</feature>
<feature type="transmembrane region" description="Helical" evidence="6">
    <location>
        <begin position="338"/>
        <end position="361"/>
    </location>
</feature>